<dbReference type="EMBL" id="JAQQAF010000006">
    <property type="protein sequence ID" value="KAJ8479457.1"/>
    <property type="molecule type" value="Genomic_DNA"/>
</dbReference>
<sequence>MKLSSWCPRMVVPPSSGTSAPFRGGCRPSLIILGFAVANLGSSCLQVGVDSDFEEKPEFGTLELIMRNSASFGVKMFAHVSAMMLAQTRSPLRQVKSYCGSLFLRLCLPKEVYGSCCFGHLLILVALAKEKKSTTAQLELAGEHKAPTTDTSALRSSSPPFVYAIPRGQPFIIICHHRSAFRSNLLTPR</sequence>
<name>A0AAV8QL81_ENSVE</name>
<reference evidence="1 2" key="1">
    <citation type="submission" date="2022-12" db="EMBL/GenBank/DDBJ databases">
        <title>Chromosome-scale assembly of the Ensete ventricosum genome.</title>
        <authorList>
            <person name="Dussert Y."/>
            <person name="Stocks J."/>
            <person name="Wendawek A."/>
            <person name="Woldeyes F."/>
            <person name="Nichols R.A."/>
            <person name="Borrell J.S."/>
        </authorList>
    </citation>
    <scope>NUCLEOTIDE SEQUENCE [LARGE SCALE GENOMIC DNA]</scope>
    <source>
        <strain evidence="2">cv. Maze</strain>
        <tissue evidence="1">Seeds</tissue>
    </source>
</reference>
<accession>A0AAV8QL81</accession>
<proteinExistence type="predicted"/>
<keyword evidence="2" id="KW-1185">Reference proteome</keyword>
<evidence type="ECO:0000313" key="2">
    <source>
        <dbReference type="Proteomes" id="UP001222027"/>
    </source>
</evidence>
<organism evidence="1 2">
    <name type="scientific">Ensete ventricosum</name>
    <name type="common">Abyssinian banana</name>
    <name type="synonym">Musa ensete</name>
    <dbReference type="NCBI Taxonomy" id="4639"/>
    <lineage>
        <taxon>Eukaryota</taxon>
        <taxon>Viridiplantae</taxon>
        <taxon>Streptophyta</taxon>
        <taxon>Embryophyta</taxon>
        <taxon>Tracheophyta</taxon>
        <taxon>Spermatophyta</taxon>
        <taxon>Magnoliopsida</taxon>
        <taxon>Liliopsida</taxon>
        <taxon>Zingiberales</taxon>
        <taxon>Musaceae</taxon>
        <taxon>Ensete</taxon>
    </lineage>
</organism>
<gene>
    <name evidence="1" type="ORF">OPV22_023184</name>
</gene>
<comment type="caution">
    <text evidence="1">The sequence shown here is derived from an EMBL/GenBank/DDBJ whole genome shotgun (WGS) entry which is preliminary data.</text>
</comment>
<protein>
    <submittedName>
        <fullName evidence="1">Uncharacterized protein</fullName>
    </submittedName>
</protein>
<dbReference type="AlphaFoldDB" id="A0AAV8QL81"/>
<evidence type="ECO:0000313" key="1">
    <source>
        <dbReference type="EMBL" id="KAJ8479457.1"/>
    </source>
</evidence>
<dbReference type="Proteomes" id="UP001222027">
    <property type="component" value="Unassembled WGS sequence"/>
</dbReference>